<sequence>MMIEDVTETKHMAQKAKRKSIGQSRGYSVEQEENTDSSEGPTCGFSERRTIIEQLEKGAQKTLMPALHMDKDCAPVLLNFLRNLTDDQWREIQQGMKDNLTFEQLSMLCLKIVKIVTQTALKILLPALARILGINLESGSKSPESQCSLTGSESSVLGLEERKLLAREMKYWSKKMRGNGSTGPQPRTSIHISTSPFDSPKRSHTSLKSAPPETETPFTHPLKDLFGITRESLLHLQNDHFNTASASASQLTCAMVDELVNQLNSGLSVAIQDSSGKCSPIMLAGEDPCDLESGKKMAHVASVQMQKLMYGFDGQAEPRKWEDVIEPLMDPLIDEVIDAFMDAMDIMSEDLKVLMNLTKKIKIIRSQFPCTHQRDLKVPPGKEKPSKSLKVSGSSTSAVARKLQALSSPDFQSKALAAVSSILIRKTSVAPSPRPSSAASIVLTPIISAATGIIKTFVGDMEAIACSTEADQVINDQDAGSSTTAFSAALGIYGHMRAKINDFLTLFKPEQGMAEDASLQEGLDTLENISTVEIKLPNIQLSKVSSASKPLPAPCQSDLDDSTHEVLSSLVNVYRTEVLKVESKISDVASPSDESIVAVWFLDDVLLKLSDISVSQSLSTSPDLSEYNSKIPLGRKEPSHSLIDLGSSNSAVARNLQAISSPDFQSKALASVSSILIRKVSSASGVALSSRPSSAASIVLTPVISAATGIIKTFVGDMEAVACSTEAGDQVINDQDAGSSPTVSSVALGIYGHMRAKMNDFLTLFKPEQGMAKDALLQERLDTLENISSVEIQLPSIQLSKVSSASKPLPAPCQSDLDDSTHEVLSSLVNIYRTEVSKVESKITAVASPSDESIVAGWFVDGVLLKLSDISVSQSLSTTLDMSEWDSKISLGRKEPSHSLIELGSSNSAVARKLQALSSTDFQSKALASVSSILIRKVSSASGVALSSRPSSAASIVLTPVISAATGIIKTFVGDMEAIAGSTEAGDQVINDQDAGSSTTVFSAALGIYSHIRAKMKDFITNFTHEQGMAEDASLQDVLDSLKNISTVEINLPSIQLSKVSSASKPLPAPCQSDFDDGTHEVLSSLVNVYRTEVSKVESKLSVVASPSDESIVASWFVDDVLLKLSDISSYQAPSTSQNMRLQYLGVSATLSESIEKLSSKEFQTHAKEAICKVLLTSSNYLNIQESHIGLQNIPQTGLSQDTASGIMDTFVEGLKAIFQSTIGPNESVLLEKGVSEVSAMVSCDYSDALHIRITGSTPKILEETLWSTAVAMCTKLGEKVKDFLTELKPSTPIKKANASKVSSEETLRKILVNIQSEMSTSERIKTSREFIQIKDMVGMMLKQEEESDGDREQVCQETPRTESSLSRSSKTHRSELENNFFETPITDEVPNVISPIVRSSNSHVFVTDMRKNMTSIVDTLMEAVHPEIAGLGASSSPDHTTLPKDIFLFTKESVKQCLLPSMISSTSRGLHQEGSSTSMLSHGIRSSSSSSASALKQSTSTSLSDVYNDTVSLFTRVMVKQVMETTSAAQYVDSGENDNVLSQTYSCKQFSAKALPQSSTPSGSMEISVVKGVETNMERPQVCVANRSAHPREVSSTPDSSDTAFPLKSLMDSGKNDFLCLASILVLKLLSTITSSVLDGPSQQSVDRTAASQQLISQVLSEFCSASGCSITEAYPQDLRIHRVLRHVNKDLLKEFNSCETLQAAMSTQDPAFDRVLVRSLTKHLVKGCSESSRLSSATDQTGQPLAPTRSQANADMETQQSRRGFFHFPKIRINFKWTNRRNKVSPAVQDPMASTNGTLPLH</sequence>
<feature type="region of interest" description="Disordered" evidence="1">
    <location>
        <begin position="1467"/>
        <end position="1493"/>
    </location>
</feature>
<protein>
    <submittedName>
        <fullName evidence="2">Uncharacterized protein</fullName>
    </submittedName>
</protein>
<accession>A0ABD0XNI7</accession>
<dbReference type="Proteomes" id="UP001557470">
    <property type="component" value="Unassembled WGS sequence"/>
</dbReference>
<feature type="region of interest" description="Disordered" evidence="1">
    <location>
        <begin position="1733"/>
        <end position="1763"/>
    </location>
</feature>
<feature type="region of interest" description="Disordered" evidence="1">
    <location>
        <begin position="175"/>
        <end position="219"/>
    </location>
</feature>
<evidence type="ECO:0000313" key="3">
    <source>
        <dbReference type="Proteomes" id="UP001557470"/>
    </source>
</evidence>
<feature type="region of interest" description="Disordered" evidence="1">
    <location>
        <begin position="1"/>
        <end position="45"/>
    </location>
</feature>
<gene>
    <name evidence="2" type="ORF">UPYG_G00034480</name>
</gene>
<reference evidence="2 3" key="1">
    <citation type="submission" date="2024-06" db="EMBL/GenBank/DDBJ databases">
        <authorList>
            <person name="Pan Q."/>
            <person name="Wen M."/>
            <person name="Jouanno E."/>
            <person name="Zahm M."/>
            <person name="Klopp C."/>
            <person name="Cabau C."/>
            <person name="Louis A."/>
            <person name="Berthelot C."/>
            <person name="Parey E."/>
            <person name="Roest Crollius H."/>
            <person name="Montfort J."/>
            <person name="Robinson-Rechavi M."/>
            <person name="Bouchez O."/>
            <person name="Lampietro C."/>
            <person name="Lopez Roques C."/>
            <person name="Donnadieu C."/>
            <person name="Postlethwait J."/>
            <person name="Bobe J."/>
            <person name="Verreycken H."/>
            <person name="Guiguen Y."/>
        </authorList>
    </citation>
    <scope>NUCLEOTIDE SEQUENCE [LARGE SCALE GENOMIC DNA]</scope>
    <source>
        <strain evidence="2">Up_M1</strain>
        <tissue evidence="2">Testis</tissue>
    </source>
</reference>
<proteinExistence type="predicted"/>
<feature type="compositionally biased region" description="Polar residues" evidence="1">
    <location>
        <begin position="1467"/>
        <end position="1481"/>
    </location>
</feature>
<feature type="compositionally biased region" description="Polar residues" evidence="1">
    <location>
        <begin position="182"/>
        <end position="197"/>
    </location>
</feature>
<evidence type="ECO:0000313" key="2">
    <source>
        <dbReference type="EMBL" id="KAL1022938.1"/>
    </source>
</evidence>
<evidence type="ECO:0000256" key="1">
    <source>
        <dbReference type="SAM" id="MobiDB-lite"/>
    </source>
</evidence>
<feature type="compositionally biased region" description="Basic and acidic residues" evidence="1">
    <location>
        <begin position="374"/>
        <end position="386"/>
    </location>
</feature>
<feature type="compositionally biased region" description="Low complexity" evidence="1">
    <location>
        <begin position="1358"/>
        <end position="1369"/>
    </location>
</feature>
<name>A0ABD0XNI7_UMBPY</name>
<dbReference type="EMBL" id="JAGEUA010000001">
    <property type="protein sequence ID" value="KAL1022938.1"/>
    <property type="molecule type" value="Genomic_DNA"/>
</dbReference>
<feature type="region of interest" description="Disordered" evidence="1">
    <location>
        <begin position="374"/>
        <end position="393"/>
    </location>
</feature>
<keyword evidence="3" id="KW-1185">Reference proteome</keyword>
<feature type="region of interest" description="Disordered" evidence="1">
    <location>
        <begin position="1344"/>
        <end position="1376"/>
    </location>
</feature>
<comment type="caution">
    <text evidence="2">The sequence shown here is derived from an EMBL/GenBank/DDBJ whole genome shotgun (WGS) entry which is preliminary data.</text>
</comment>
<organism evidence="2 3">
    <name type="scientific">Umbra pygmaea</name>
    <name type="common">Eastern mudminnow</name>
    <dbReference type="NCBI Taxonomy" id="75934"/>
    <lineage>
        <taxon>Eukaryota</taxon>
        <taxon>Metazoa</taxon>
        <taxon>Chordata</taxon>
        <taxon>Craniata</taxon>
        <taxon>Vertebrata</taxon>
        <taxon>Euteleostomi</taxon>
        <taxon>Actinopterygii</taxon>
        <taxon>Neopterygii</taxon>
        <taxon>Teleostei</taxon>
        <taxon>Protacanthopterygii</taxon>
        <taxon>Esociformes</taxon>
        <taxon>Umbridae</taxon>
        <taxon>Umbra</taxon>
    </lineage>
</organism>